<evidence type="ECO:0000313" key="1">
    <source>
        <dbReference type="EMBL" id="KAI8423696.1"/>
    </source>
</evidence>
<gene>
    <name evidence="1" type="ORF">MSG28_012729</name>
</gene>
<organism evidence="1 2">
    <name type="scientific">Choristoneura fumiferana</name>
    <name type="common">Spruce budworm moth</name>
    <name type="synonym">Archips fumiferana</name>
    <dbReference type="NCBI Taxonomy" id="7141"/>
    <lineage>
        <taxon>Eukaryota</taxon>
        <taxon>Metazoa</taxon>
        <taxon>Ecdysozoa</taxon>
        <taxon>Arthropoda</taxon>
        <taxon>Hexapoda</taxon>
        <taxon>Insecta</taxon>
        <taxon>Pterygota</taxon>
        <taxon>Neoptera</taxon>
        <taxon>Endopterygota</taxon>
        <taxon>Lepidoptera</taxon>
        <taxon>Glossata</taxon>
        <taxon>Ditrysia</taxon>
        <taxon>Tortricoidea</taxon>
        <taxon>Tortricidae</taxon>
        <taxon>Tortricinae</taxon>
        <taxon>Choristoneura</taxon>
    </lineage>
</organism>
<accession>A0ACC0JHQ9</accession>
<keyword evidence="2" id="KW-1185">Reference proteome</keyword>
<reference evidence="1 2" key="1">
    <citation type="journal article" date="2022" name="Genome Biol. Evol.">
        <title>The Spruce Budworm Genome: Reconstructing the Evolutionary History of Antifreeze Proteins.</title>
        <authorList>
            <person name="Beliveau C."/>
            <person name="Gagne P."/>
            <person name="Picq S."/>
            <person name="Vernygora O."/>
            <person name="Keeling C.I."/>
            <person name="Pinkney K."/>
            <person name="Doucet D."/>
            <person name="Wen F."/>
            <person name="Johnston J.S."/>
            <person name="Maaroufi H."/>
            <person name="Boyle B."/>
            <person name="Laroche J."/>
            <person name="Dewar K."/>
            <person name="Juretic N."/>
            <person name="Blackburn G."/>
            <person name="Nisole A."/>
            <person name="Brunet B."/>
            <person name="Brandao M."/>
            <person name="Lumley L."/>
            <person name="Duan J."/>
            <person name="Quan G."/>
            <person name="Lucarotti C.J."/>
            <person name="Roe A.D."/>
            <person name="Sperling F.A.H."/>
            <person name="Levesque R.C."/>
            <person name="Cusson M."/>
        </authorList>
    </citation>
    <scope>NUCLEOTIDE SEQUENCE [LARGE SCALE GENOMIC DNA]</scope>
    <source>
        <strain evidence="1">Glfc:IPQL:Cfum</strain>
    </source>
</reference>
<proteinExistence type="predicted"/>
<dbReference type="Proteomes" id="UP001064048">
    <property type="component" value="Chromosome 22"/>
</dbReference>
<comment type="caution">
    <text evidence="1">The sequence shown here is derived from an EMBL/GenBank/DDBJ whole genome shotgun (WGS) entry which is preliminary data.</text>
</comment>
<name>A0ACC0JHQ9_CHOFU</name>
<evidence type="ECO:0000313" key="2">
    <source>
        <dbReference type="Proteomes" id="UP001064048"/>
    </source>
</evidence>
<sequence>MSSGSEIIGRHLREQRAKNKNTTVSLLDCALRGVSVLTTASVTELAGVGLHGLVISSGDIRRVQQGAFNMVAGRLLALGLPNNQLPTVPTEAISHLSMLDRLDLSNNKIHVLDRSSFKEANLLKDLDLSGNALEGPLETSTVPPLPCLEILQLSDNTFASIRRGALSDNPLNCDCLMAGFARWLREAKNLSQSDKSAAYCATPPHLEGALLSRLSKNKLCDDFDHMEKTAVEYNKITAVDEQKVGGELYDDKGLDDDLYDDEMEVSLLDAWFDDEEVYLSCDTPLELVLGCGPAQTVRQRAPFVTPTPLPATLSTSRDNLRVTEVRSNVTSDGLLTVLISVAGLPPPRPFVLPRSQRLSSATRYPLHNCYVVLAVLSRGSLVAQKDTPCQSTLEVSMEGLLRGPYEICATLSKYKADDVRPICIVPQVLESGSLEIKASFKSLNAALVGVALGLMIVVIGLVWFVRKMLKKPTQFEHHRCFRQEPVLEDNPRSSYVMLTATSKV</sequence>
<dbReference type="EMBL" id="CM046122">
    <property type="protein sequence ID" value="KAI8423696.1"/>
    <property type="molecule type" value="Genomic_DNA"/>
</dbReference>
<protein>
    <submittedName>
        <fullName evidence="1">Uncharacterized protein</fullName>
    </submittedName>
</protein>